<name>X7YQY1_MYCXE</name>
<comment type="caution">
    <text evidence="1">The sequence shown here is derived from an EMBL/GenBank/DDBJ whole genome shotgun (WGS) entry which is preliminary data.</text>
</comment>
<dbReference type="InterPro" id="IPR011032">
    <property type="entry name" value="GroES-like_sf"/>
</dbReference>
<proteinExistence type="predicted"/>
<accession>X7YQY1</accession>
<evidence type="ECO:0000313" key="1">
    <source>
        <dbReference type="EMBL" id="EUA08770.1"/>
    </source>
</evidence>
<dbReference type="SUPFAM" id="SSF50129">
    <property type="entry name" value="GroES-like"/>
    <property type="match status" value="1"/>
</dbReference>
<dbReference type="AlphaFoldDB" id="X7YQY1"/>
<dbReference type="Gene3D" id="3.90.180.10">
    <property type="entry name" value="Medium-chain alcohol dehydrogenases, catalytic domain"/>
    <property type="match status" value="1"/>
</dbReference>
<dbReference type="EMBL" id="JAOB01000090">
    <property type="protein sequence ID" value="EUA08770.1"/>
    <property type="molecule type" value="Genomic_DNA"/>
</dbReference>
<protein>
    <submittedName>
        <fullName evidence="1">Putative formaldehyde dehydrogenase, glutathione-independent</fullName>
    </submittedName>
</protein>
<sequence>MRQLVFEEDGRYAWRETVEPEIKSPEQALVRPTAVACCDLDVAVVEGRLPMPPGHAVGHEGWVRSSRLATMSTPSGRATGWWCRFRSAAAVAHIAAAA</sequence>
<gene>
    <name evidence="1" type="ORF">I553_9827</name>
</gene>
<organism evidence="1">
    <name type="scientific">Mycobacterium xenopi 4042</name>
    <dbReference type="NCBI Taxonomy" id="1299334"/>
    <lineage>
        <taxon>Bacteria</taxon>
        <taxon>Bacillati</taxon>
        <taxon>Actinomycetota</taxon>
        <taxon>Actinomycetes</taxon>
        <taxon>Mycobacteriales</taxon>
        <taxon>Mycobacteriaceae</taxon>
        <taxon>Mycobacterium</taxon>
    </lineage>
</organism>
<dbReference type="PATRIC" id="fig|1299334.3.peg.9319"/>
<reference evidence="1" key="1">
    <citation type="submission" date="2014-01" db="EMBL/GenBank/DDBJ databases">
        <authorList>
            <person name="Brown-Elliot B."/>
            <person name="Wallace R."/>
            <person name="Lenaerts A."/>
            <person name="Ordway D."/>
            <person name="DeGroote M.A."/>
            <person name="Parker T."/>
            <person name="Sizemore C."/>
            <person name="Tallon L.J."/>
            <person name="Sadzewicz L.K."/>
            <person name="Sengamalay N."/>
            <person name="Fraser C.M."/>
            <person name="Hine E."/>
            <person name="Shefchek K.A."/>
            <person name="Das S.P."/>
            <person name="Tettelin H."/>
        </authorList>
    </citation>
    <scope>NUCLEOTIDE SEQUENCE [LARGE SCALE GENOMIC DNA]</scope>
    <source>
        <strain evidence="1">4042</strain>
    </source>
</reference>